<organism evidence="2 3">
    <name type="scientific">Sulfurirhabdus autotrophica</name>
    <dbReference type="NCBI Taxonomy" id="1706046"/>
    <lineage>
        <taxon>Bacteria</taxon>
        <taxon>Pseudomonadati</taxon>
        <taxon>Pseudomonadota</taxon>
        <taxon>Betaproteobacteria</taxon>
        <taxon>Nitrosomonadales</taxon>
        <taxon>Sulfuricellaceae</taxon>
        <taxon>Sulfurirhabdus</taxon>
    </lineage>
</organism>
<feature type="region of interest" description="Disordered" evidence="1">
    <location>
        <begin position="87"/>
        <end position="112"/>
    </location>
</feature>
<accession>A0A4R3YF91</accession>
<sequence>MRFTSNWVPPIEGVEETNEVKYVWSVLPAKRVGARLIPSLMMRRGAMYVENRSNLTGADLKFNEQERSSQGRRQYCRRVGDAQILLDTRAQGDRRRQKSRQTDFSTSIEIAG</sequence>
<reference evidence="2 3" key="1">
    <citation type="submission" date="2019-03" db="EMBL/GenBank/DDBJ databases">
        <title>Genomic Encyclopedia of Type Strains, Phase IV (KMG-IV): sequencing the most valuable type-strain genomes for metagenomic binning, comparative biology and taxonomic classification.</title>
        <authorList>
            <person name="Goeker M."/>
        </authorList>
    </citation>
    <scope>NUCLEOTIDE SEQUENCE [LARGE SCALE GENOMIC DNA]</scope>
    <source>
        <strain evidence="2 3">DSM 100309</strain>
    </source>
</reference>
<evidence type="ECO:0000313" key="2">
    <source>
        <dbReference type="EMBL" id="TCV89574.1"/>
    </source>
</evidence>
<name>A0A4R3YF91_9PROT</name>
<keyword evidence="3" id="KW-1185">Reference proteome</keyword>
<dbReference type="RefSeq" id="WP_124948337.1">
    <property type="nucleotide sequence ID" value="NZ_BHVT01000081.1"/>
</dbReference>
<evidence type="ECO:0000256" key="1">
    <source>
        <dbReference type="SAM" id="MobiDB-lite"/>
    </source>
</evidence>
<gene>
    <name evidence="2" type="ORF">EDC63_10292</name>
</gene>
<evidence type="ECO:0000313" key="3">
    <source>
        <dbReference type="Proteomes" id="UP000295367"/>
    </source>
</evidence>
<comment type="caution">
    <text evidence="2">The sequence shown here is derived from an EMBL/GenBank/DDBJ whole genome shotgun (WGS) entry which is preliminary data.</text>
</comment>
<dbReference type="AlphaFoldDB" id="A0A4R3YF91"/>
<proteinExistence type="predicted"/>
<protein>
    <submittedName>
        <fullName evidence="2">Uncharacterized protein</fullName>
    </submittedName>
</protein>
<dbReference type="EMBL" id="SMCO01000002">
    <property type="protein sequence ID" value="TCV89574.1"/>
    <property type="molecule type" value="Genomic_DNA"/>
</dbReference>
<dbReference type="Proteomes" id="UP000295367">
    <property type="component" value="Unassembled WGS sequence"/>
</dbReference>
<feature type="compositionally biased region" description="Polar residues" evidence="1">
    <location>
        <begin position="102"/>
        <end position="112"/>
    </location>
</feature>